<dbReference type="EMBL" id="BPQQ01000018">
    <property type="protein sequence ID" value="GJD99735.1"/>
    <property type="molecule type" value="Genomic_DNA"/>
</dbReference>
<sequence length="80" mass="8431">MIPNHDSEADGPRPSGPEAAPSTVEAIAALYLGASGGDAAAALHRVIADALADLREAERQERRCERLISRGYVRGALPPR</sequence>
<dbReference type="Proteomes" id="UP001055153">
    <property type="component" value="Unassembled WGS sequence"/>
</dbReference>
<protein>
    <submittedName>
        <fullName evidence="3">Uncharacterized protein</fullName>
    </submittedName>
</protein>
<dbReference type="RefSeq" id="WP_238234619.1">
    <property type="nucleotide sequence ID" value="NZ_BPQQ01000018.1"/>
</dbReference>
<gene>
    <name evidence="3" type="ORF">GMJLKIPL_1653</name>
</gene>
<evidence type="ECO:0000313" key="3">
    <source>
        <dbReference type="EMBL" id="GJD99735.1"/>
    </source>
</evidence>
<name>A0ABQ4SDH2_9HYPH</name>
<evidence type="ECO:0000256" key="1">
    <source>
        <dbReference type="SAM" id="Coils"/>
    </source>
</evidence>
<evidence type="ECO:0000313" key="4">
    <source>
        <dbReference type="Proteomes" id="UP001055153"/>
    </source>
</evidence>
<feature type="compositionally biased region" description="Basic and acidic residues" evidence="2">
    <location>
        <begin position="1"/>
        <end position="11"/>
    </location>
</feature>
<evidence type="ECO:0000256" key="2">
    <source>
        <dbReference type="SAM" id="MobiDB-lite"/>
    </source>
</evidence>
<comment type="caution">
    <text evidence="3">The sequence shown here is derived from an EMBL/GenBank/DDBJ whole genome shotgun (WGS) entry which is preliminary data.</text>
</comment>
<reference evidence="3" key="1">
    <citation type="journal article" date="2021" name="Front. Microbiol.">
        <title>Comprehensive Comparative Genomics and Phenotyping of Methylobacterium Species.</title>
        <authorList>
            <person name="Alessa O."/>
            <person name="Ogura Y."/>
            <person name="Fujitani Y."/>
            <person name="Takami H."/>
            <person name="Hayashi T."/>
            <person name="Sahin N."/>
            <person name="Tani A."/>
        </authorList>
    </citation>
    <scope>NUCLEOTIDE SEQUENCE</scope>
    <source>
        <strain evidence="3">DSM 17168</strain>
    </source>
</reference>
<keyword evidence="1" id="KW-0175">Coiled coil</keyword>
<feature type="coiled-coil region" evidence="1">
    <location>
        <begin position="40"/>
        <end position="67"/>
    </location>
</feature>
<reference evidence="3" key="2">
    <citation type="submission" date="2021-08" db="EMBL/GenBank/DDBJ databases">
        <authorList>
            <person name="Tani A."/>
            <person name="Ola A."/>
            <person name="Ogura Y."/>
            <person name="Katsura K."/>
            <person name="Hayashi T."/>
        </authorList>
    </citation>
    <scope>NUCLEOTIDE SEQUENCE</scope>
    <source>
        <strain evidence="3">DSM 17168</strain>
    </source>
</reference>
<proteinExistence type="predicted"/>
<accession>A0ABQ4SDH2</accession>
<organism evidence="3 4">
    <name type="scientific">Methylobacterium isbiliense</name>
    <dbReference type="NCBI Taxonomy" id="315478"/>
    <lineage>
        <taxon>Bacteria</taxon>
        <taxon>Pseudomonadati</taxon>
        <taxon>Pseudomonadota</taxon>
        <taxon>Alphaproteobacteria</taxon>
        <taxon>Hyphomicrobiales</taxon>
        <taxon>Methylobacteriaceae</taxon>
        <taxon>Methylobacterium</taxon>
    </lineage>
</organism>
<keyword evidence="4" id="KW-1185">Reference proteome</keyword>
<feature type="region of interest" description="Disordered" evidence="2">
    <location>
        <begin position="1"/>
        <end position="21"/>
    </location>
</feature>